<accession>A0A7V5NW61</accession>
<dbReference type="PANTHER" id="PTHR32063:SF16">
    <property type="entry name" value="CATION EFFLUX SYSTEM (ACRB_ACRD_ACRF FAMILY)"/>
    <property type="match status" value="1"/>
</dbReference>
<dbReference type="Gene3D" id="3.30.70.1320">
    <property type="entry name" value="Multidrug efflux transporter AcrB pore domain like"/>
    <property type="match status" value="1"/>
</dbReference>
<comment type="caution">
    <text evidence="2">The sequence shown here is derived from an EMBL/GenBank/DDBJ whole genome shotgun (WGS) entry which is preliminary data.</text>
</comment>
<dbReference type="SUPFAM" id="SSF82693">
    <property type="entry name" value="Multidrug efflux transporter AcrB pore domain, PN1, PN2, PC1 and PC2 subdomains"/>
    <property type="match status" value="2"/>
</dbReference>
<dbReference type="Proteomes" id="UP000885806">
    <property type="component" value="Unassembled WGS sequence"/>
</dbReference>
<evidence type="ECO:0000313" key="2">
    <source>
        <dbReference type="EMBL" id="HHI88403.1"/>
    </source>
</evidence>
<name>A0A7V5NW61_9PROT</name>
<protein>
    <submittedName>
        <fullName evidence="2">Efflux RND transporter permease subunit</fullName>
    </submittedName>
</protein>
<dbReference type="InterPro" id="IPR001036">
    <property type="entry name" value="Acrflvin-R"/>
</dbReference>
<dbReference type="Gene3D" id="3.30.2090.10">
    <property type="entry name" value="Multidrug efflux transporter AcrB TolC docking domain, DN and DC subdomains"/>
    <property type="match status" value="1"/>
</dbReference>
<proteinExistence type="predicted"/>
<evidence type="ECO:0000256" key="1">
    <source>
        <dbReference type="SAM" id="Phobius"/>
    </source>
</evidence>
<dbReference type="Gene3D" id="3.30.70.1430">
    <property type="entry name" value="Multidrug efflux transporter AcrB pore domain"/>
    <property type="match status" value="1"/>
</dbReference>
<dbReference type="GO" id="GO:0042910">
    <property type="term" value="F:xenobiotic transmembrane transporter activity"/>
    <property type="evidence" value="ECO:0007669"/>
    <property type="project" value="TreeGrafter"/>
</dbReference>
<sequence>MKTDISGSLTRATIRSPLTPLFLMAALALGLMALMNISREEDPQISVPLVDVRVNAPGLRATDVVEQVSKPLEEIFKAIPEVDHVYSASRDDGALVTARFEVGTDADDAILRIHEKLRANIDRIPPNIPEPTVIGRGINDVPIVTITLTPKDYTANLWNDTSLHMIAEELLAELVKVDDVGLSQIVGGRPLEIRVEPDVNALAAYGVSLQTLVQTLRGAANSFPAGIARERGDAYVLQAGDSIRAPADIEHLKVRGAKGRQVYVSDIAKVSVVGRDNESRAWSMQRDDGTWKTAPAVTIALAKRPGANAVKVAHNILARTESLKGKLIPDGLDVLVTRDYGATANEKANELLFHLGLATVSIVLLIAIMIGIREAAVTLIVIPTTIL</sequence>
<dbReference type="GO" id="GO:0005886">
    <property type="term" value="C:plasma membrane"/>
    <property type="evidence" value="ECO:0007669"/>
    <property type="project" value="TreeGrafter"/>
</dbReference>
<dbReference type="SUPFAM" id="SSF82714">
    <property type="entry name" value="Multidrug efflux transporter AcrB TolC docking domain, DN and DC subdomains"/>
    <property type="match status" value="1"/>
</dbReference>
<keyword evidence="1" id="KW-0812">Transmembrane</keyword>
<keyword evidence="1" id="KW-0472">Membrane</keyword>
<feature type="transmembrane region" description="Helical" evidence="1">
    <location>
        <begin position="351"/>
        <end position="372"/>
    </location>
</feature>
<feature type="transmembrane region" description="Helical" evidence="1">
    <location>
        <begin position="21"/>
        <end position="38"/>
    </location>
</feature>
<reference evidence="2" key="1">
    <citation type="journal article" date="2020" name="mSystems">
        <title>Genome- and Community-Level Interaction Insights into Carbon Utilization and Element Cycling Functions of Hydrothermarchaeota in Hydrothermal Sediment.</title>
        <authorList>
            <person name="Zhou Z."/>
            <person name="Liu Y."/>
            <person name="Xu W."/>
            <person name="Pan J."/>
            <person name="Luo Z.H."/>
            <person name="Li M."/>
        </authorList>
    </citation>
    <scope>NUCLEOTIDE SEQUENCE [LARGE SCALE GENOMIC DNA]</scope>
    <source>
        <strain evidence="2">HyVt-538</strain>
    </source>
</reference>
<dbReference type="PANTHER" id="PTHR32063">
    <property type="match status" value="1"/>
</dbReference>
<keyword evidence="1" id="KW-1133">Transmembrane helix</keyword>
<feature type="non-terminal residue" evidence="2">
    <location>
        <position position="387"/>
    </location>
</feature>
<dbReference type="EMBL" id="DROP01000033">
    <property type="protein sequence ID" value="HHI88403.1"/>
    <property type="molecule type" value="Genomic_DNA"/>
</dbReference>
<organism evidence="2">
    <name type="scientific">Hellea balneolensis</name>
    <dbReference type="NCBI Taxonomy" id="287478"/>
    <lineage>
        <taxon>Bacteria</taxon>
        <taxon>Pseudomonadati</taxon>
        <taxon>Pseudomonadota</taxon>
        <taxon>Alphaproteobacteria</taxon>
        <taxon>Maricaulales</taxon>
        <taxon>Robiginitomaculaceae</taxon>
        <taxon>Hellea</taxon>
    </lineage>
</organism>
<dbReference type="Pfam" id="PF00873">
    <property type="entry name" value="ACR_tran"/>
    <property type="match status" value="1"/>
</dbReference>
<dbReference type="Gene3D" id="1.20.1640.10">
    <property type="entry name" value="Multidrug efflux transporter AcrB transmembrane domain"/>
    <property type="match status" value="1"/>
</dbReference>
<gene>
    <name evidence="2" type="ORF">ENK01_00485</name>
</gene>
<dbReference type="InterPro" id="IPR027463">
    <property type="entry name" value="AcrB_DN_DC_subdom"/>
</dbReference>
<dbReference type="AlphaFoldDB" id="A0A7V5NW61"/>